<proteinExistence type="predicted"/>
<accession>A0A852TJ40</accession>
<dbReference type="AlphaFoldDB" id="A0A852TJ40"/>
<reference evidence="2" key="1">
    <citation type="submission" date="2020-07" db="EMBL/GenBank/DDBJ databases">
        <authorList>
            <person name="Partida-Martinez L."/>
            <person name="Huntemann M."/>
            <person name="Clum A."/>
            <person name="Wang J."/>
            <person name="Palaniappan K."/>
            <person name="Ritter S."/>
            <person name="Chen I.-M."/>
            <person name="Stamatis D."/>
            <person name="Reddy T."/>
            <person name="O'Malley R."/>
            <person name="Daum C."/>
            <person name="Shapiro N."/>
            <person name="Ivanova N."/>
            <person name="Kyrpides N."/>
            <person name="Woyke T."/>
        </authorList>
    </citation>
    <scope>NUCLEOTIDE SEQUENCE [LARGE SCALE GENOMIC DNA]</scope>
    <source>
        <strain evidence="2">AT2.8</strain>
    </source>
</reference>
<sequence length="78" mass="9159">MNNRNNLIDEIINYALDKKISLKDASEIIIQDKKEVLRIFAAAKEVFLQEIDDRIYESKKAGLIDEVNTFENWKKLCK</sequence>
<gene>
    <name evidence="1" type="ORF">F4694_005669</name>
</gene>
<evidence type="ECO:0000313" key="1">
    <source>
        <dbReference type="EMBL" id="NYE08813.1"/>
    </source>
</evidence>
<dbReference type="Proteomes" id="UP000548423">
    <property type="component" value="Unassembled WGS sequence"/>
</dbReference>
<comment type="caution">
    <text evidence="1">The sequence shown here is derived from an EMBL/GenBank/DDBJ whole genome shotgun (WGS) entry which is preliminary data.</text>
</comment>
<organism evidence="1 2">
    <name type="scientific">Neobacillus niacini</name>
    <dbReference type="NCBI Taxonomy" id="86668"/>
    <lineage>
        <taxon>Bacteria</taxon>
        <taxon>Bacillati</taxon>
        <taxon>Bacillota</taxon>
        <taxon>Bacilli</taxon>
        <taxon>Bacillales</taxon>
        <taxon>Bacillaceae</taxon>
        <taxon>Neobacillus</taxon>
    </lineage>
</organism>
<reference evidence="2" key="2">
    <citation type="submission" date="2020-08" db="EMBL/GenBank/DDBJ databases">
        <title>The Agave Microbiome: Exploring the role of microbial communities in plant adaptations to desert environments.</title>
        <authorList>
            <person name="Partida-Martinez L.P."/>
        </authorList>
    </citation>
    <scope>NUCLEOTIDE SEQUENCE [LARGE SCALE GENOMIC DNA]</scope>
    <source>
        <strain evidence="2">AT2.8</strain>
    </source>
</reference>
<name>A0A852TJ40_9BACI</name>
<protein>
    <submittedName>
        <fullName evidence="1">tRNA A37 N6-isopentenylltransferase MiaA</fullName>
    </submittedName>
</protein>
<dbReference type="GO" id="GO:0016740">
    <property type="term" value="F:transferase activity"/>
    <property type="evidence" value="ECO:0007669"/>
    <property type="project" value="UniProtKB-KW"/>
</dbReference>
<dbReference type="EMBL" id="JACCBX010000016">
    <property type="protein sequence ID" value="NYE08813.1"/>
    <property type="molecule type" value="Genomic_DNA"/>
</dbReference>
<evidence type="ECO:0000313" key="2">
    <source>
        <dbReference type="Proteomes" id="UP000548423"/>
    </source>
</evidence>